<keyword evidence="2" id="KW-0472">Membrane</keyword>
<keyword evidence="5" id="KW-1185">Reference proteome</keyword>
<gene>
    <name evidence="4" type="ORF">CLO192961_LOCUS200206</name>
</gene>
<dbReference type="EMBL" id="CABFNS010000761">
    <property type="protein sequence ID" value="VUC26954.1"/>
    <property type="molecule type" value="Genomic_DNA"/>
</dbReference>
<protein>
    <recommendedName>
        <fullName evidence="3">Peptidase A1 domain-containing protein</fullName>
    </recommendedName>
</protein>
<proteinExistence type="predicted"/>
<evidence type="ECO:0000259" key="3">
    <source>
        <dbReference type="PROSITE" id="PS51767"/>
    </source>
</evidence>
<reference evidence="4 5" key="1">
    <citation type="submission" date="2019-06" db="EMBL/GenBank/DDBJ databases">
        <authorList>
            <person name="Broberg M."/>
        </authorList>
    </citation>
    <scope>NUCLEOTIDE SEQUENCE [LARGE SCALE GENOMIC DNA]</scope>
</reference>
<dbReference type="Proteomes" id="UP000766486">
    <property type="component" value="Unassembled WGS sequence"/>
</dbReference>
<dbReference type="PROSITE" id="PS51767">
    <property type="entry name" value="PEPTIDASE_A1"/>
    <property type="match status" value="1"/>
</dbReference>
<feature type="domain" description="Peptidase A1" evidence="3">
    <location>
        <begin position="30"/>
        <end position="383"/>
    </location>
</feature>
<comment type="caution">
    <text evidence="4">The sequence shown here is derived from an EMBL/GenBank/DDBJ whole genome shotgun (WGS) entry which is preliminary data.</text>
</comment>
<dbReference type="Pfam" id="PF00026">
    <property type="entry name" value="Asp"/>
    <property type="match status" value="1"/>
</dbReference>
<evidence type="ECO:0000256" key="2">
    <source>
        <dbReference type="SAM" id="Phobius"/>
    </source>
</evidence>
<feature type="region of interest" description="Disordered" evidence="1">
    <location>
        <begin position="474"/>
        <end position="499"/>
    </location>
</feature>
<dbReference type="SUPFAM" id="SSF50630">
    <property type="entry name" value="Acid proteases"/>
    <property type="match status" value="1"/>
</dbReference>
<keyword evidence="2" id="KW-1133">Transmembrane helix</keyword>
<evidence type="ECO:0000313" key="4">
    <source>
        <dbReference type="EMBL" id="VUC26954.1"/>
    </source>
</evidence>
<dbReference type="InterPro" id="IPR021109">
    <property type="entry name" value="Peptidase_aspartic_dom_sf"/>
</dbReference>
<feature type="transmembrane region" description="Helical" evidence="2">
    <location>
        <begin position="427"/>
        <end position="450"/>
    </location>
</feature>
<dbReference type="InterPro" id="IPR033121">
    <property type="entry name" value="PEPTIDASE_A1"/>
</dbReference>
<evidence type="ECO:0000256" key="1">
    <source>
        <dbReference type="SAM" id="MobiDB-lite"/>
    </source>
</evidence>
<dbReference type="Gene3D" id="2.40.70.10">
    <property type="entry name" value="Acid Proteases"/>
    <property type="match status" value="2"/>
</dbReference>
<organism evidence="4 5">
    <name type="scientific">Bionectria ochroleuca</name>
    <name type="common">Gliocladium roseum</name>
    <dbReference type="NCBI Taxonomy" id="29856"/>
    <lineage>
        <taxon>Eukaryota</taxon>
        <taxon>Fungi</taxon>
        <taxon>Dikarya</taxon>
        <taxon>Ascomycota</taxon>
        <taxon>Pezizomycotina</taxon>
        <taxon>Sordariomycetes</taxon>
        <taxon>Hypocreomycetidae</taxon>
        <taxon>Hypocreales</taxon>
        <taxon>Bionectriaceae</taxon>
        <taxon>Clonostachys</taxon>
    </lineage>
</organism>
<keyword evidence="2" id="KW-0812">Transmembrane</keyword>
<sequence length="532" mass="58321">MGLPTFGTSPVSLPLLDLSAFPGKGCPFLKGIPAKLGTPAQDIVLSPWAGLDDTWIYDVGSYHDSNAPENDNIYNAHAGNLFKRNQSSTYREYNAVDDIGAQYEQAHLKRSYLREGELDSTGPGGTDNLQATGSSLLKDFPFNIARPVRDYCRLHPFGLGSNSTYINALRGTGGITSRVWSLFWGRAWIDEPIDGSIVLGGYDEDKAAGQSYTAPLVYDDESSTGCWTGMKVELSDIRLNFRDGRDISLVHANTTLAVCLVPQRQLLLEAPDEYILNFEALTKTKSLELPSDTQNQFRVYNAEEAFDGDITFSLTSGLDILVPNSQYMVPFVNTDRKQSPTTSNTTHELLIQSTSNQLATLGGYFFTSAYLMVNHDAGTFTLWKANPTRTSKLVQVLGDDTFTGCDKNQESSLTPRGEAQNPVSGGVIGGAVAGSVAGLAIIALVIFFIIRHQRRSNVKVPAVSAFDDLPRASSRTKIPDEPVEMSPIKGRQRPPSEVYNVPQELYGSEPVSHERRASPIVVFELDASERRW</sequence>
<evidence type="ECO:0000313" key="5">
    <source>
        <dbReference type="Proteomes" id="UP000766486"/>
    </source>
</evidence>
<name>A0ABY6UA89_BIOOC</name>
<accession>A0ABY6UA89</accession>